<evidence type="ECO:0000313" key="1">
    <source>
        <dbReference type="EMBL" id="OMD55281.1"/>
    </source>
</evidence>
<keyword evidence="2" id="KW-1185">Reference proteome</keyword>
<dbReference type="Proteomes" id="UP000187313">
    <property type="component" value="Unassembled WGS sequence"/>
</dbReference>
<proteinExistence type="predicted"/>
<dbReference type="RefSeq" id="WP_076298323.1">
    <property type="nucleotide sequence ID" value="NZ_MPTD01000002.1"/>
</dbReference>
<accession>A0ABX3HYM4</accession>
<organism evidence="1 2">
    <name type="scientific">Paenibacillus odorifer</name>
    <dbReference type="NCBI Taxonomy" id="189426"/>
    <lineage>
        <taxon>Bacteria</taxon>
        <taxon>Bacillati</taxon>
        <taxon>Bacillota</taxon>
        <taxon>Bacilli</taxon>
        <taxon>Bacillales</taxon>
        <taxon>Paenibacillaceae</taxon>
        <taxon>Paenibacillus</taxon>
    </lineage>
</organism>
<comment type="caution">
    <text evidence="1">The sequence shown here is derived from an EMBL/GenBank/DDBJ whole genome shotgun (WGS) entry which is preliminary data.</text>
</comment>
<reference evidence="1 2" key="1">
    <citation type="submission" date="2016-10" db="EMBL/GenBank/DDBJ databases">
        <title>Paenibacillus species isolates.</title>
        <authorList>
            <person name="Beno S.M."/>
        </authorList>
    </citation>
    <scope>NUCLEOTIDE SEQUENCE [LARGE SCALE GENOMIC DNA]</scope>
    <source>
        <strain evidence="1 2">FSL R5-0923</strain>
    </source>
</reference>
<dbReference type="EMBL" id="MPTD01000002">
    <property type="protein sequence ID" value="OMD55281.1"/>
    <property type="molecule type" value="Genomic_DNA"/>
</dbReference>
<protein>
    <submittedName>
        <fullName evidence="1">Uncharacterized protein</fullName>
    </submittedName>
</protein>
<sequence>MKIKCPDCEEITEFDDWTDGETGCEDCGSHPALVCPACGIGTVDLIFNGLEDFEYIDPTESPSVAAAETGIGGSYE</sequence>
<name>A0ABX3HYM4_9BACL</name>
<gene>
    <name evidence="1" type="ORF">BSK51_04300</name>
</gene>
<evidence type="ECO:0000313" key="2">
    <source>
        <dbReference type="Proteomes" id="UP000187313"/>
    </source>
</evidence>